<dbReference type="Pfam" id="PF00400">
    <property type="entry name" value="WD40"/>
    <property type="match status" value="2"/>
</dbReference>
<accession>A0A2P2GVV6</accession>
<keyword evidence="2" id="KW-1185">Reference proteome</keyword>
<organism evidence="1 2">
    <name type="scientific">Streptomyces showdoensis</name>
    <dbReference type="NCBI Taxonomy" id="68268"/>
    <lineage>
        <taxon>Bacteria</taxon>
        <taxon>Bacillati</taxon>
        <taxon>Actinomycetota</taxon>
        <taxon>Actinomycetes</taxon>
        <taxon>Kitasatosporales</taxon>
        <taxon>Streptomycetaceae</taxon>
        <taxon>Streptomyces</taxon>
    </lineage>
</organism>
<reference evidence="1 2" key="1">
    <citation type="submission" date="2015-05" db="EMBL/GenBank/DDBJ databases">
        <title>Draft Genome assembly of Streptomyces showdoensis.</title>
        <authorList>
            <person name="Thapa K.K."/>
            <person name="Metsa-Ketela M."/>
        </authorList>
    </citation>
    <scope>NUCLEOTIDE SEQUENCE [LARGE SCALE GENOMIC DNA]</scope>
    <source>
        <strain evidence="1 2">ATCC 15227</strain>
    </source>
</reference>
<sequence length="148" mass="15459">MLRHHPSRAAGDASAVYVVHLAPDRTAATHQVEIRSSERLTALAPTPDGTRLLTASSAGAVSHWDPRTGALLASVTDPDGPVHGLSVHPDGTWIATAGAMLRVRDAASGRTVAGARAETPFTSCAWLPDGRGLVAVGERGLYAYEFRA</sequence>
<dbReference type="AlphaFoldDB" id="A0A2P2GVV6"/>
<comment type="caution">
    <text evidence="1">The sequence shown here is derived from an EMBL/GenBank/DDBJ whole genome shotgun (WGS) entry which is preliminary data.</text>
</comment>
<dbReference type="PANTHER" id="PTHR19879:SF9">
    <property type="entry name" value="TRANSCRIPTION INITIATION FACTOR TFIID SUBUNIT 5"/>
    <property type="match status" value="1"/>
</dbReference>
<protein>
    <recommendedName>
        <fullName evidence="3">WD40 repeat domain-containing protein</fullName>
    </recommendedName>
</protein>
<dbReference type="Proteomes" id="UP000265325">
    <property type="component" value="Unassembled WGS sequence"/>
</dbReference>
<dbReference type="OrthoDB" id="218695at2"/>
<gene>
    <name evidence="1" type="ORF">VO63_01995</name>
</gene>
<dbReference type="InterPro" id="IPR001680">
    <property type="entry name" value="WD40_rpt"/>
</dbReference>
<dbReference type="InterPro" id="IPR015943">
    <property type="entry name" value="WD40/YVTN_repeat-like_dom_sf"/>
</dbReference>
<dbReference type="SUPFAM" id="SSF50969">
    <property type="entry name" value="YVTN repeat-like/Quinoprotein amine dehydrogenase"/>
    <property type="match status" value="1"/>
</dbReference>
<dbReference type="InterPro" id="IPR011044">
    <property type="entry name" value="Quino_amine_DH_bsu"/>
</dbReference>
<dbReference type="Gene3D" id="2.130.10.10">
    <property type="entry name" value="YVTN repeat-like/Quinoprotein amine dehydrogenase"/>
    <property type="match status" value="1"/>
</dbReference>
<evidence type="ECO:0000313" key="1">
    <source>
        <dbReference type="EMBL" id="KKZ75616.1"/>
    </source>
</evidence>
<evidence type="ECO:0008006" key="3">
    <source>
        <dbReference type="Google" id="ProtNLM"/>
    </source>
</evidence>
<dbReference type="RefSeq" id="WP_046905706.1">
    <property type="nucleotide sequence ID" value="NZ_BAAAXG010000026.1"/>
</dbReference>
<dbReference type="PANTHER" id="PTHR19879">
    <property type="entry name" value="TRANSCRIPTION INITIATION FACTOR TFIID"/>
    <property type="match status" value="1"/>
</dbReference>
<evidence type="ECO:0000313" key="2">
    <source>
        <dbReference type="Proteomes" id="UP000265325"/>
    </source>
</evidence>
<dbReference type="EMBL" id="LAQS01000002">
    <property type="protein sequence ID" value="KKZ75616.1"/>
    <property type="molecule type" value="Genomic_DNA"/>
</dbReference>
<proteinExistence type="predicted"/>
<name>A0A2P2GVV6_STREW</name>
<dbReference type="SMART" id="SM00320">
    <property type="entry name" value="WD40"/>
    <property type="match status" value="2"/>
</dbReference>